<gene>
    <name evidence="3" type="ORF">DCS45_05855</name>
</gene>
<dbReference type="Pfam" id="PF01097">
    <property type="entry name" value="Defensin_2"/>
    <property type="match status" value="1"/>
</dbReference>
<protein>
    <recommendedName>
        <fullName evidence="2">Invertebrate defensins family profile domain-containing protein</fullName>
    </recommendedName>
</protein>
<dbReference type="InterPro" id="IPR001542">
    <property type="entry name" value="Defensin_invertebrate/fungal"/>
</dbReference>
<evidence type="ECO:0000313" key="4">
    <source>
        <dbReference type="Proteomes" id="UP000264719"/>
    </source>
</evidence>
<comment type="caution">
    <text evidence="3">The sequence shown here is derived from an EMBL/GenBank/DDBJ whole genome shotgun (WGS) entry which is preliminary data.</text>
</comment>
<reference evidence="3 4" key="1">
    <citation type="journal article" date="2018" name="Nat. Biotechnol.">
        <title>A standardized bacterial taxonomy based on genome phylogeny substantially revises the tree of life.</title>
        <authorList>
            <person name="Parks D.H."/>
            <person name="Chuvochina M."/>
            <person name="Waite D.W."/>
            <person name="Rinke C."/>
            <person name="Skarshewski A."/>
            <person name="Chaumeil P.A."/>
            <person name="Hugenholtz P."/>
        </authorList>
    </citation>
    <scope>NUCLEOTIDE SEQUENCE [LARGE SCALE GENOMIC DNA]</scope>
    <source>
        <strain evidence="3">UBA9169</strain>
    </source>
</reference>
<evidence type="ECO:0000259" key="2">
    <source>
        <dbReference type="Pfam" id="PF01097"/>
    </source>
</evidence>
<organism evidence="3 4">
    <name type="scientific">Roseovarius nubinhibens</name>
    <dbReference type="NCBI Taxonomy" id="314263"/>
    <lineage>
        <taxon>Bacteria</taxon>
        <taxon>Pseudomonadati</taxon>
        <taxon>Pseudomonadota</taxon>
        <taxon>Alphaproteobacteria</taxon>
        <taxon>Rhodobacterales</taxon>
        <taxon>Roseobacteraceae</taxon>
        <taxon>Roseovarius</taxon>
    </lineage>
</organism>
<keyword evidence="1" id="KW-1015">Disulfide bond</keyword>
<evidence type="ECO:0000313" key="3">
    <source>
        <dbReference type="EMBL" id="HAR51389.1"/>
    </source>
</evidence>
<sequence length="28" mass="3270">MAPCLVHCVLLRFRRCRCSGRQVLESHV</sequence>
<dbReference type="EMBL" id="DMVW01000055">
    <property type="protein sequence ID" value="HAR51389.1"/>
    <property type="molecule type" value="Genomic_DNA"/>
</dbReference>
<dbReference type="Proteomes" id="UP000264719">
    <property type="component" value="Unassembled WGS sequence"/>
</dbReference>
<dbReference type="AlphaFoldDB" id="A0A348WA27"/>
<feature type="domain" description="Invertebrate defensins family profile" evidence="2">
    <location>
        <begin position="4"/>
        <end position="23"/>
    </location>
</feature>
<accession>A0A348WA27</accession>
<dbReference type="GO" id="GO:0006952">
    <property type="term" value="P:defense response"/>
    <property type="evidence" value="ECO:0007669"/>
    <property type="project" value="InterPro"/>
</dbReference>
<proteinExistence type="predicted"/>
<evidence type="ECO:0000256" key="1">
    <source>
        <dbReference type="ARBA" id="ARBA00023157"/>
    </source>
</evidence>
<name>A0A348WA27_9RHOB</name>